<dbReference type="PIRSF" id="PIRSF000350">
    <property type="entry name" value="Mercury_reductase_MerA"/>
    <property type="match status" value="1"/>
</dbReference>
<evidence type="ECO:0000256" key="10">
    <source>
        <dbReference type="RuleBase" id="RU003691"/>
    </source>
</evidence>
<evidence type="ECO:0000256" key="9">
    <source>
        <dbReference type="PIRSR" id="PIRSR000350-4"/>
    </source>
</evidence>
<keyword evidence="8" id="KW-0547">Nucleotide-binding</keyword>
<dbReference type="InterPro" id="IPR001100">
    <property type="entry name" value="Pyr_nuc-diS_OxRdtase"/>
</dbReference>
<feature type="binding site" evidence="8">
    <location>
        <position position="276"/>
    </location>
    <ligand>
        <name>NAD(+)</name>
        <dbReference type="ChEBI" id="CHEBI:57540"/>
    </ligand>
</feature>
<evidence type="ECO:0000256" key="6">
    <source>
        <dbReference type="ARBA" id="ARBA00023157"/>
    </source>
</evidence>
<dbReference type="SUPFAM" id="SSF51905">
    <property type="entry name" value="FAD/NAD(P)-binding domain"/>
    <property type="match status" value="1"/>
</dbReference>
<evidence type="ECO:0000259" key="13">
    <source>
        <dbReference type="Pfam" id="PF07992"/>
    </source>
</evidence>
<feature type="compositionally biased region" description="Pro residues" evidence="11">
    <location>
        <begin position="19"/>
        <end position="30"/>
    </location>
</feature>
<evidence type="ECO:0000256" key="3">
    <source>
        <dbReference type="ARBA" id="ARBA00022827"/>
    </source>
</evidence>
<dbReference type="PRINTS" id="PR00368">
    <property type="entry name" value="FADPNR"/>
</dbReference>
<sequence length="560" mass="59361">MAQAIGSSYRLKTLEGSFPVPPAATPPPSQMQPSWSEEKAEAPVPADSGHTGVWPLDEHNARLLDCVHPRGWENPERPADFVYDLVAVGAGAGGLVSAKQSARRGARSALVEQHLAGGDCLNVGCVPSKALLRCARAAAEIRRADLGMEPSTGDVNFAKVMQRMRRLRAQIAPVDSCETTVKAGADMYIGKATFTGPNELKVGDKALKFRKAVIATGGRAKVPPIPGLAEAPHLTNATLFNLTELPPRFVVLGGGPIGLEMAQAFRRFGSQVTVLEGLGRILGPEDADAAVVVHRTLEHEGVRILTSVSVKSVQHTDGKPWPEIRIEVGLPEKEAETICCDALLVATGRAPNVEGLGLEAAGVEFKPGLGVKVNDDLTTTNPDILAVGDAIDHPEFRFTHMAGTMAGMAVQNALFEGEDLPVNAPSRRLSELVVPRCTYTEPEVASCGISNAEAATAKGIDVDAYTSQLDDNDRGILEGAEAGGFVRILCRKGTDEIIGATVLAERAGDMLAELTLAAQNRLGLAAVARTVHPYPTMGEAIQQCALQYNRARWRRLSPGA</sequence>
<feature type="domain" description="FAD/NAD(P)-binding" evidence="13">
    <location>
        <begin position="83"/>
        <end position="403"/>
    </location>
</feature>
<feature type="binding site" evidence="8">
    <location>
        <begin position="253"/>
        <end position="260"/>
    </location>
    <ligand>
        <name>NAD(+)</name>
        <dbReference type="ChEBI" id="CHEBI:57540"/>
    </ligand>
</feature>
<dbReference type="InterPro" id="IPR004099">
    <property type="entry name" value="Pyr_nucl-diS_OxRdtase_dimer"/>
</dbReference>
<keyword evidence="2 10" id="KW-0285">Flavoprotein</keyword>
<reference evidence="14" key="1">
    <citation type="submission" date="2021-01" db="EMBL/GenBank/DDBJ databases">
        <authorList>
            <person name="Corre E."/>
            <person name="Pelletier E."/>
            <person name="Niang G."/>
            <person name="Scheremetjew M."/>
            <person name="Finn R."/>
            <person name="Kale V."/>
            <person name="Holt S."/>
            <person name="Cochrane G."/>
            <person name="Meng A."/>
            <person name="Brown T."/>
            <person name="Cohen L."/>
        </authorList>
    </citation>
    <scope>NUCLEOTIDE SEQUENCE</scope>
    <source>
        <strain evidence="14">CCMP3105</strain>
    </source>
</reference>
<dbReference type="InterPro" id="IPR036188">
    <property type="entry name" value="FAD/NAD-bd_sf"/>
</dbReference>
<keyword evidence="5 10" id="KW-0560">Oxidoreductase</keyword>
<comment type="similarity">
    <text evidence="1 10">Belongs to the class-I pyridine nucleotide-disulfide oxidoreductase family.</text>
</comment>
<dbReference type="PRINTS" id="PR00411">
    <property type="entry name" value="PNDRDTASEI"/>
</dbReference>
<evidence type="ECO:0000256" key="11">
    <source>
        <dbReference type="SAM" id="MobiDB-lite"/>
    </source>
</evidence>
<feature type="binding site" evidence="8">
    <location>
        <position position="129"/>
    </location>
    <ligand>
        <name>FAD</name>
        <dbReference type="ChEBI" id="CHEBI:57692"/>
    </ligand>
</feature>
<evidence type="ECO:0000256" key="4">
    <source>
        <dbReference type="ARBA" id="ARBA00022857"/>
    </source>
</evidence>
<organism evidence="14">
    <name type="scientific">Alexandrium monilatum</name>
    <dbReference type="NCBI Taxonomy" id="311494"/>
    <lineage>
        <taxon>Eukaryota</taxon>
        <taxon>Sar</taxon>
        <taxon>Alveolata</taxon>
        <taxon>Dinophyceae</taxon>
        <taxon>Gonyaulacales</taxon>
        <taxon>Pyrocystaceae</taxon>
        <taxon>Alexandrium</taxon>
    </lineage>
</organism>
<accession>A0A7S4T749</accession>
<keyword evidence="3 8" id="KW-0274">FAD</keyword>
<feature type="binding site" evidence="8">
    <location>
        <position position="348"/>
    </location>
    <ligand>
        <name>NAD(+)</name>
        <dbReference type="ChEBI" id="CHEBI:57540"/>
    </ligand>
</feature>
<protein>
    <recommendedName>
        <fullName evidence="15">Mercuric reductase</fullName>
    </recommendedName>
</protein>
<dbReference type="SUPFAM" id="SSF55424">
    <property type="entry name" value="FAD/NAD-linked reductases, dimerisation (C-terminal) domain"/>
    <property type="match status" value="1"/>
</dbReference>
<evidence type="ECO:0000256" key="8">
    <source>
        <dbReference type="PIRSR" id="PIRSR000350-3"/>
    </source>
</evidence>
<dbReference type="PANTHER" id="PTHR43014:SF2">
    <property type="entry name" value="MERCURIC REDUCTASE"/>
    <property type="match status" value="1"/>
</dbReference>
<evidence type="ECO:0000256" key="1">
    <source>
        <dbReference type="ARBA" id="ARBA00007532"/>
    </source>
</evidence>
<evidence type="ECO:0008006" key="15">
    <source>
        <dbReference type="Google" id="ProtNLM"/>
    </source>
</evidence>
<feature type="region of interest" description="Disordered" evidence="11">
    <location>
        <begin position="16"/>
        <end position="47"/>
    </location>
</feature>
<dbReference type="Pfam" id="PF02852">
    <property type="entry name" value="Pyr_redox_dim"/>
    <property type="match status" value="1"/>
</dbReference>
<evidence type="ECO:0000259" key="12">
    <source>
        <dbReference type="Pfam" id="PF02852"/>
    </source>
</evidence>
<dbReference type="InterPro" id="IPR023753">
    <property type="entry name" value="FAD/NAD-binding_dom"/>
</dbReference>
<feature type="disulfide bond" description="Redox-active" evidence="9">
    <location>
        <begin position="120"/>
        <end position="125"/>
    </location>
</feature>
<keyword evidence="4" id="KW-0521">NADP</keyword>
<dbReference type="AlphaFoldDB" id="A0A7S4T749"/>
<dbReference type="GO" id="GO:0016668">
    <property type="term" value="F:oxidoreductase activity, acting on a sulfur group of donors, NAD(P) as acceptor"/>
    <property type="evidence" value="ECO:0007669"/>
    <property type="project" value="InterPro"/>
</dbReference>
<evidence type="ECO:0000313" key="14">
    <source>
        <dbReference type="EMBL" id="CAE4667843.1"/>
    </source>
</evidence>
<keyword evidence="6" id="KW-1015">Disulfide bond</keyword>
<proteinExistence type="inferred from homology"/>
<dbReference type="Gene3D" id="3.50.50.60">
    <property type="entry name" value="FAD/NAD(P)-binding domain"/>
    <property type="match status" value="2"/>
</dbReference>
<evidence type="ECO:0000256" key="2">
    <source>
        <dbReference type="ARBA" id="ARBA00022630"/>
    </source>
</evidence>
<gene>
    <name evidence="14" type="ORF">AMON00008_LOCUS64035</name>
</gene>
<keyword evidence="7 10" id="KW-0676">Redox-active center</keyword>
<dbReference type="EMBL" id="HBNR01089276">
    <property type="protein sequence ID" value="CAE4667843.1"/>
    <property type="molecule type" value="Transcribed_RNA"/>
</dbReference>
<dbReference type="Gene3D" id="3.30.390.30">
    <property type="match status" value="1"/>
</dbReference>
<dbReference type="InterPro" id="IPR012999">
    <property type="entry name" value="Pyr_OxRdtase_I_AS"/>
</dbReference>
<dbReference type="GO" id="GO:0050660">
    <property type="term" value="F:flavin adenine dinucleotide binding"/>
    <property type="evidence" value="ECO:0007669"/>
    <property type="project" value="TreeGrafter"/>
</dbReference>
<dbReference type="FunFam" id="3.30.390.30:FF:000001">
    <property type="entry name" value="Dihydrolipoyl dehydrogenase"/>
    <property type="match status" value="1"/>
</dbReference>
<dbReference type="PROSITE" id="PS00076">
    <property type="entry name" value="PYRIDINE_REDOX_1"/>
    <property type="match status" value="1"/>
</dbReference>
<keyword evidence="8" id="KW-0520">NAD</keyword>
<evidence type="ECO:0000256" key="7">
    <source>
        <dbReference type="ARBA" id="ARBA00023284"/>
    </source>
</evidence>
<name>A0A7S4T749_9DINO</name>
<dbReference type="PANTHER" id="PTHR43014">
    <property type="entry name" value="MERCURIC REDUCTASE"/>
    <property type="match status" value="1"/>
</dbReference>
<feature type="binding site" evidence="8">
    <location>
        <position position="389"/>
    </location>
    <ligand>
        <name>FAD</name>
        <dbReference type="ChEBI" id="CHEBI:57692"/>
    </ligand>
</feature>
<feature type="domain" description="Pyridine nucleotide-disulphide oxidoreductase dimerisation" evidence="12">
    <location>
        <begin position="434"/>
        <end position="543"/>
    </location>
</feature>
<comment type="cofactor">
    <cofactor evidence="8">
        <name>FAD</name>
        <dbReference type="ChEBI" id="CHEBI:57692"/>
    </cofactor>
    <text evidence="8">Binds 1 FAD per subunit.</text>
</comment>
<evidence type="ECO:0000256" key="5">
    <source>
        <dbReference type="ARBA" id="ARBA00023002"/>
    </source>
</evidence>
<dbReference type="GO" id="GO:0003955">
    <property type="term" value="F:NAD(P)H dehydrogenase (quinone) activity"/>
    <property type="evidence" value="ECO:0007669"/>
    <property type="project" value="TreeGrafter"/>
</dbReference>
<dbReference type="InterPro" id="IPR016156">
    <property type="entry name" value="FAD/NAD-linked_Rdtase_dimer_sf"/>
</dbReference>
<dbReference type="Pfam" id="PF07992">
    <property type="entry name" value="Pyr_redox_2"/>
    <property type="match status" value="1"/>
</dbReference>